<dbReference type="AlphaFoldDB" id="A0A855X216"/>
<sequence>MGLTNVAFNIALIVFLSKRKLESGSLTRGRELWYILGGGYGTGPSQIELAGLKQNRPTT</sequence>
<organism evidence="1 2">
    <name type="scientific">candidate division GN15 bacterium</name>
    <dbReference type="NCBI Taxonomy" id="2072418"/>
    <lineage>
        <taxon>Bacteria</taxon>
        <taxon>candidate division GN15</taxon>
    </lineage>
</organism>
<protein>
    <submittedName>
        <fullName evidence="1">Uncharacterized protein</fullName>
    </submittedName>
</protein>
<dbReference type="EMBL" id="PQAP01000109">
    <property type="protein sequence ID" value="PWB71578.1"/>
    <property type="molecule type" value="Genomic_DNA"/>
</dbReference>
<comment type="caution">
    <text evidence="1">The sequence shown here is derived from an EMBL/GenBank/DDBJ whole genome shotgun (WGS) entry which is preliminary data.</text>
</comment>
<accession>A0A855X216</accession>
<name>A0A855X216_9BACT</name>
<evidence type="ECO:0000313" key="1">
    <source>
        <dbReference type="EMBL" id="PWB71578.1"/>
    </source>
</evidence>
<reference evidence="1 2" key="1">
    <citation type="journal article" date="2018" name="ISME J.">
        <title>A methanotrophic archaeon couples anaerobic oxidation of methane to Fe(III) reduction.</title>
        <authorList>
            <person name="Cai C."/>
            <person name="Leu A.O."/>
            <person name="Xie G.J."/>
            <person name="Guo J."/>
            <person name="Feng Y."/>
            <person name="Zhao J.X."/>
            <person name="Tyson G.W."/>
            <person name="Yuan Z."/>
            <person name="Hu S."/>
        </authorList>
    </citation>
    <scope>NUCLEOTIDE SEQUENCE [LARGE SCALE GENOMIC DNA]</scope>
    <source>
        <strain evidence="1">FeB_12</strain>
    </source>
</reference>
<gene>
    <name evidence="1" type="ORF">C3F09_07590</name>
</gene>
<proteinExistence type="predicted"/>
<evidence type="ECO:0000313" key="2">
    <source>
        <dbReference type="Proteomes" id="UP000250918"/>
    </source>
</evidence>
<dbReference type="Proteomes" id="UP000250918">
    <property type="component" value="Unassembled WGS sequence"/>
</dbReference>